<protein>
    <submittedName>
        <fullName evidence="1">Putative glycoprotein</fullName>
    </submittedName>
</protein>
<reference evidence="1 2" key="1">
    <citation type="submission" date="2020-07" db="EMBL/GenBank/DDBJ databases">
        <title>Taxonomic proposal: Crassvirales, a new order of highly abundant and diverse bacterial viruses.</title>
        <authorList>
            <person name="Shkoporov A.N."/>
            <person name="Stockdale S.R."/>
            <person name="Guerin E."/>
            <person name="Ross R.P."/>
            <person name="Hill C."/>
        </authorList>
    </citation>
    <scope>NUCLEOTIDE SEQUENCE [LARGE SCALE GENOMIC DNA]</scope>
</reference>
<proteinExistence type="predicted"/>
<dbReference type="Proteomes" id="UP000594086">
    <property type="component" value="Segment"/>
</dbReference>
<accession>A0A7M1RVI1</accession>
<dbReference type="GeneID" id="65128589"/>
<dbReference type="KEGG" id="vg:65128589"/>
<evidence type="ECO:0000313" key="1">
    <source>
        <dbReference type="EMBL" id="QOR58134.1"/>
    </source>
</evidence>
<sequence length="163" mass="18547">MSTSLTKEAFLDLQHMFADKDFISLLFMDEKEIARYIHVEKDGSVTLGRTKYKFINRLFKDEKGLSTNDICLRLIKVITGKGGTRNNEAFDCLVKDFTKALDKGDYSYAITRIFIGYRLGYLNDVAAMQASSEKGEVRLPNKRVLVQDGFGDFYAIKIGKYPS</sequence>
<keyword evidence="2" id="KW-1185">Reference proteome</keyword>
<organism evidence="1 2">
    <name type="scientific">uncultured phage cr55_1</name>
    <dbReference type="NCBI Taxonomy" id="2772060"/>
    <lineage>
        <taxon>Viruses</taxon>
        <taxon>Duplodnaviria</taxon>
        <taxon>Heunggongvirae</taxon>
        <taxon>Uroviricota</taxon>
        <taxon>Caudoviricetes</taxon>
        <taxon>Crassvirales</taxon>
        <taxon>Suoliviridae</taxon>
        <taxon>Boorivirinae</taxon>
        <taxon>Culoivirus</taxon>
        <taxon>Culoivirus intestinalis</taxon>
    </lineage>
</organism>
<dbReference type="EMBL" id="MT774376">
    <property type="protein sequence ID" value="QOR58134.1"/>
    <property type="molecule type" value="Genomic_DNA"/>
</dbReference>
<evidence type="ECO:0000313" key="2">
    <source>
        <dbReference type="Proteomes" id="UP000594086"/>
    </source>
</evidence>
<dbReference type="RefSeq" id="YP_010110292.1">
    <property type="nucleotide sequence ID" value="NC_055869.1"/>
</dbReference>
<name>A0A7M1RVI1_9CAUD</name>